<keyword evidence="3" id="KW-0539">Nucleus</keyword>
<dbReference type="CDD" id="cd12148">
    <property type="entry name" value="fungal_TF_MHR"/>
    <property type="match status" value="1"/>
</dbReference>
<feature type="domain" description="Zn(2)-C6 fungal-type" evidence="5">
    <location>
        <begin position="25"/>
        <end position="54"/>
    </location>
</feature>
<reference evidence="6 7" key="1">
    <citation type="submission" date="2024-07" db="EMBL/GenBank/DDBJ databases">
        <title>Draft sequence of the Neodothiora populina.</title>
        <authorList>
            <person name="Drown D.D."/>
            <person name="Schuette U.S."/>
            <person name="Buechlein A.B."/>
            <person name="Rusch D.R."/>
            <person name="Winton L.W."/>
            <person name="Adams G.A."/>
        </authorList>
    </citation>
    <scope>NUCLEOTIDE SEQUENCE [LARGE SCALE GENOMIC DNA]</scope>
    <source>
        <strain evidence="6 7">CPC 39397</strain>
    </source>
</reference>
<dbReference type="InterPro" id="IPR036864">
    <property type="entry name" value="Zn2-C6_fun-type_DNA-bd_sf"/>
</dbReference>
<comment type="caution">
    <text evidence="6">The sequence shown here is derived from an EMBL/GenBank/DDBJ whole genome shotgun (WGS) entry which is preliminary data.</text>
</comment>
<dbReference type="PROSITE" id="PS00463">
    <property type="entry name" value="ZN2_CY6_FUNGAL_1"/>
    <property type="match status" value="1"/>
</dbReference>
<evidence type="ECO:0000256" key="1">
    <source>
        <dbReference type="ARBA" id="ARBA00004123"/>
    </source>
</evidence>
<dbReference type="InterPro" id="IPR001138">
    <property type="entry name" value="Zn2Cys6_DnaBD"/>
</dbReference>
<dbReference type="SUPFAM" id="SSF57701">
    <property type="entry name" value="Zn2/Cys6 DNA-binding domain"/>
    <property type="match status" value="1"/>
</dbReference>
<protein>
    <recommendedName>
        <fullName evidence="5">Zn(2)-C6 fungal-type domain-containing protein</fullName>
    </recommendedName>
</protein>
<comment type="subcellular location">
    <subcellularLocation>
        <location evidence="1">Nucleus</location>
    </subcellularLocation>
</comment>
<gene>
    <name evidence="6" type="ORF">AAFC00_006631</name>
</gene>
<accession>A0ABR3PAL4</accession>
<dbReference type="SMART" id="SM00066">
    <property type="entry name" value="GAL4"/>
    <property type="match status" value="1"/>
</dbReference>
<dbReference type="PANTHER" id="PTHR31001">
    <property type="entry name" value="UNCHARACTERIZED TRANSCRIPTIONAL REGULATORY PROTEIN"/>
    <property type="match status" value="1"/>
</dbReference>
<organism evidence="6 7">
    <name type="scientific">Neodothiora populina</name>
    <dbReference type="NCBI Taxonomy" id="2781224"/>
    <lineage>
        <taxon>Eukaryota</taxon>
        <taxon>Fungi</taxon>
        <taxon>Dikarya</taxon>
        <taxon>Ascomycota</taxon>
        <taxon>Pezizomycotina</taxon>
        <taxon>Dothideomycetes</taxon>
        <taxon>Dothideomycetidae</taxon>
        <taxon>Dothideales</taxon>
        <taxon>Dothioraceae</taxon>
        <taxon>Neodothiora</taxon>
    </lineage>
</organism>
<dbReference type="InterPro" id="IPR007219">
    <property type="entry name" value="XnlR_reg_dom"/>
</dbReference>
<dbReference type="PROSITE" id="PS50048">
    <property type="entry name" value="ZN2_CY6_FUNGAL_2"/>
    <property type="match status" value="1"/>
</dbReference>
<keyword evidence="2" id="KW-0479">Metal-binding</keyword>
<evidence type="ECO:0000256" key="3">
    <source>
        <dbReference type="ARBA" id="ARBA00023242"/>
    </source>
</evidence>
<evidence type="ECO:0000313" key="6">
    <source>
        <dbReference type="EMBL" id="KAL1303213.1"/>
    </source>
</evidence>
<name>A0ABR3PAL4_9PEZI</name>
<evidence type="ECO:0000256" key="4">
    <source>
        <dbReference type="SAM" id="MobiDB-lite"/>
    </source>
</evidence>
<evidence type="ECO:0000256" key="2">
    <source>
        <dbReference type="ARBA" id="ARBA00022723"/>
    </source>
</evidence>
<evidence type="ECO:0000313" key="7">
    <source>
        <dbReference type="Proteomes" id="UP001562354"/>
    </source>
</evidence>
<dbReference type="Pfam" id="PF00172">
    <property type="entry name" value="Zn_clus"/>
    <property type="match status" value="1"/>
</dbReference>
<dbReference type="RefSeq" id="XP_069199488.1">
    <property type="nucleotide sequence ID" value="XM_069346618.1"/>
</dbReference>
<dbReference type="Proteomes" id="UP001562354">
    <property type="component" value="Unassembled WGS sequence"/>
</dbReference>
<dbReference type="EMBL" id="JBFMKM010000010">
    <property type="protein sequence ID" value="KAL1303213.1"/>
    <property type="molecule type" value="Genomic_DNA"/>
</dbReference>
<dbReference type="CDD" id="cd00067">
    <property type="entry name" value="GAL4"/>
    <property type="match status" value="1"/>
</dbReference>
<feature type="region of interest" description="Disordered" evidence="4">
    <location>
        <begin position="1"/>
        <end position="26"/>
    </location>
</feature>
<sequence length="766" mass="86283">MKRLTRRSTPEGSSTAKRRRQDPVSCSSCRGRKLKCSREQPCSNCIARGFECDYGITKEARTEAWSLSPIANSGGGHPSSRRNVENEGSIHDQVLIDVLARLKRLESAVLDQDRSPGRSEDISLRVDGGRAQDRVPQGSRVQADTVTDQAFSSAENLTAFDNTMTVALGDNLVYNIRSISDIAAYADANKKPLGKGDDFERLILTRHLFLPPESAAFAFFDIQTASIGNLYHIYHTQSIQQLIREIYERLGNDQQVHPSHLGLLLAISATGAYFWNPGLPIADKIFQNQSEAMDACLVWIKLGLDVLDNNRRTTFPTIEDIQATIFLVQVLSNLEGFSPEVRFLHISTLNMARDMRLHVLDSPASRKRASSVEGYVMTEVKRRVWWYIVGNDWILANLIGPQDGCYLIQPEQTCVDLPLNINDTDLTDDRVPVGLPISQPTDMSYIIVRITLADLWRQFVNARPPVSSEAHLISESVVRQMDVLVDRMYDEQPPYYRLDMADDAEVKRQYERMPHLRMQCRIVNLGRHLAALRLHRPFLFRRPVSRSRQVCVDAARSILSIRRSMDDINTTLAHARTSVSFIVHHTFLAVLVLTFDLCFNDFPDDGTREKRKAEVQAACKTLQDTRDNSTVAARYLEPLLDTLKKHKVVFQDLQPQQQSQTLGSKDMLKMRQRSFATAAISPGTTMSQESIYTPGLNDKFATRSLTSTNGSTANDSTMPDCSAMNMTRGYEGSGATQWHDILDFPALEVTPDWDQLFADLDATLTY</sequence>
<dbReference type="InterPro" id="IPR050613">
    <property type="entry name" value="Sec_Metabolite_Reg"/>
</dbReference>
<dbReference type="PANTHER" id="PTHR31001:SF90">
    <property type="entry name" value="CENTROMERE DNA-BINDING PROTEIN COMPLEX CBF3 SUBUNIT B"/>
    <property type="match status" value="1"/>
</dbReference>
<dbReference type="Pfam" id="PF04082">
    <property type="entry name" value="Fungal_trans"/>
    <property type="match status" value="1"/>
</dbReference>
<evidence type="ECO:0000259" key="5">
    <source>
        <dbReference type="PROSITE" id="PS50048"/>
    </source>
</evidence>
<dbReference type="Gene3D" id="4.10.240.10">
    <property type="entry name" value="Zn(2)-C6 fungal-type DNA-binding domain"/>
    <property type="match status" value="1"/>
</dbReference>
<keyword evidence="7" id="KW-1185">Reference proteome</keyword>
<dbReference type="GeneID" id="95980330"/>
<proteinExistence type="predicted"/>